<comment type="caution">
    <text evidence="1">The sequence shown here is derived from an EMBL/GenBank/DDBJ whole genome shotgun (WGS) entry which is preliminary data.</text>
</comment>
<name>A0AAJ1QL07_9BACI</name>
<dbReference type="EMBL" id="JAUCFI010000003">
    <property type="protein sequence ID" value="MDM5282934.1"/>
    <property type="molecule type" value="Genomic_DNA"/>
</dbReference>
<organism evidence="1 2">
    <name type="scientific">Peribacillus frigoritolerans</name>
    <dbReference type="NCBI Taxonomy" id="450367"/>
    <lineage>
        <taxon>Bacteria</taxon>
        <taxon>Bacillati</taxon>
        <taxon>Bacillota</taxon>
        <taxon>Bacilli</taxon>
        <taxon>Bacillales</taxon>
        <taxon>Bacillaceae</taxon>
        <taxon>Peribacillus</taxon>
    </lineage>
</organism>
<protein>
    <submittedName>
        <fullName evidence="1">Uncharacterized protein</fullName>
    </submittedName>
</protein>
<sequence>MKSFVYKFHTMNMHVETDDTVFPAEVSIGISGAEEIEQVNAIHKADAIVFKYRFIS</sequence>
<accession>A0AAJ1QL07</accession>
<dbReference type="Proteomes" id="UP001238973">
    <property type="component" value="Unassembled WGS sequence"/>
</dbReference>
<gene>
    <name evidence="1" type="ORF">QUF85_06435</name>
</gene>
<evidence type="ECO:0000313" key="1">
    <source>
        <dbReference type="EMBL" id="MDM5282934.1"/>
    </source>
</evidence>
<evidence type="ECO:0000313" key="2">
    <source>
        <dbReference type="Proteomes" id="UP001238973"/>
    </source>
</evidence>
<reference evidence="1" key="1">
    <citation type="submission" date="2023-06" db="EMBL/GenBank/DDBJ databases">
        <title>Comparative genomics of Bacillaceae isolates and their secondary metabolite potential.</title>
        <authorList>
            <person name="Song L."/>
            <person name="Nielsen L.J."/>
            <person name="Mohite O."/>
            <person name="Xu X."/>
            <person name="Weber T."/>
            <person name="Kovacs A.T."/>
        </authorList>
    </citation>
    <scope>NUCLEOTIDE SEQUENCE</scope>
    <source>
        <strain evidence="1">G1S1</strain>
    </source>
</reference>
<proteinExistence type="predicted"/>
<dbReference type="AlphaFoldDB" id="A0AAJ1QL07"/>